<keyword evidence="2" id="KW-1185">Reference proteome</keyword>
<dbReference type="EMBL" id="JAPESX010000112">
    <property type="protein sequence ID" value="KAJ8123204.1"/>
    <property type="molecule type" value="Genomic_DNA"/>
</dbReference>
<comment type="caution">
    <text evidence="1">The sequence shown here is derived from an EMBL/GenBank/DDBJ whole genome shotgun (WGS) entry which is preliminary data.</text>
</comment>
<organism evidence="1 2">
    <name type="scientific">Nemania bipapillata</name>
    <dbReference type="NCBI Taxonomy" id="110536"/>
    <lineage>
        <taxon>Eukaryota</taxon>
        <taxon>Fungi</taxon>
        <taxon>Dikarya</taxon>
        <taxon>Ascomycota</taxon>
        <taxon>Pezizomycotina</taxon>
        <taxon>Sordariomycetes</taxon>
        <taxon>Xylariomycetidae</taxon>
        <taxon>Xylariales</taxon>
        <taxon>Xylariaceae</taxon>
        <taxon>Nemania</taxon>
    </lineage>
</organism>
<sequence>MCQDIQGVTFFCGHQISFWWGKSRFCLFTGEGKDRFHTTYTSFERSNEKCPRCKIADRMKEQMKAQGKVIKGAEFRQLLDKRYSKTADSREEQSAKYWESLAAKDRSELTADRIADLQLQIMEQIVFYLRKPNITPGAKTILLRTITMLPDVFDRQKLVTFFASRYFREDDVLRQFQDWERRKLFSIVRHARLDRTFKAGLNLETPIPLPIRRGRTEGANNGSAQQLKLEKIEEGVAKMSLSS</sequence>
<evidence type="ECO:0000313" key="1">
    <source>
        <dbReference type="EMBL" id="KAJ8123204.1"/>
    </source>
</evidence>
<evidence type="ECO:0000313" key="2">
    <source>
        <dbReference type="Proteomes" id="UP001153334"/>
    </source>
</evidence>
<reference evidence="1" key="1">
    <citation type="submission" date="2022-11" db="EMBL/GenBank/DDBJ databases">
        <title>Genome Sequence of Nemania bipapillata.</title>
        <authorList>
            <person name="Buettner E."/>
        </authorList>
    </citation>
    <scope>NUCLEOTIDE SEQUENCE</scope>
    <source>
        <strain evidence="1">CP14</strain>
    </source>
</reference>
<name>A0ACC2J778_9PEZI</name>
<proteinExistence type="predicted"/>
<accession>A0ACC2J778</accession>
<dbReference type="Proteomes" id="UP001153334">
    <property type="component" value="Unassembled WGS sequence"/>
</dbReference>
<protein>
    <submittedName>
        <fullName evidence="1">Uncharacterized protein</fullName>
    </submittedName>
</protein>
<gene>
    <name evidence="1" type="ORF">ONZ43_g786</name>
</gene>